<dbReference type="SMART" id="SM00554">
    <property type="entry name" value="FAS1"/>
    <property type="match status" value="3"/>
</dbReference>
<name>A0A0F6YG58_9BACT</name>
<organism evidence="2 3">
    <name type="scientific">Sandaracinus amylolyticus</name>
    <dbReference type="NCBI Taxonomy" id="927083"/>
    <lineage>
        <taxon>Bacteria</taxon>
        <taxon>Pseudomonadati</taxon>
        <taxon>Myxococcota</taxon>
        <taxon>Polyangia</taxon>
        <taxon>Polyangiales</taxon>
        <taxon>Sandaracinaceae</taxon>
        <taxon>Sandaracinus</taxon>
    </lineage>
</organism>
<feature type="domain" description="FAS1" evidence="1">
    <location>
        <begin position="31"/>
        <end position="172"/>
    </location>
</feature>
<dbReference type="Pfam" id="PF02469">
    <property type="entry name" value="Fasciclin"/>
    <property type="match status" value="3"/>
</dbReference>
<dbReference type="PROSITE" id="PS50213">
    <property type="entry name" value="FAS1"/>
    <property type="match status" value="3"/>
</dbReference>
<sequence>MLGGLWACGDDDGGGDSDAGRADAGTDAGSGDTIADIAAASDDFDVLVAAASRAGLVDTLSGTAEFTVFAPTDAAFVALLDVADEAAAIAAVEALGPETLAGILTYHALSGTVTSSELEDGPATTVSTLPVFVGTGATVTINGGNGVDGGANVTTADIAASNGVIHVIDRVLVPPTVADVARYAGLTTLAGALASQELVDDLEAAGPFTVFAPTNAAFSALGALPSGGALTTVLLHHVVSGSVASSAIPARASSLAESSYGDPLTLLFDDGDGVVINGAAEVVIADLRATNGVVHVVDAVITPMNVVQAASAAGLTGLLGAVEAAADLPGGTSVADALAADAPYTVFAPTNDAFAALSPTPDADTLRDVLLYHVLSTDSFDSPVLSTELPTTATGLETLNGADIPFVPGPPATVDGAEIVIADIVVTNGVVHVIDTVMLP</sequence>
<evidence type="ECO:0000313" key="3">
    <source>
        <dbReference type="Proteomes" id="UP000034883"/>
    </source>
</evidence>
<dbReference type="AlphaFoldDB" id="A0A0F6YG58"/>
<dbReference type="STRING" id="927083.DB32_000615"/>
<feature type="domain" description="FAS1" evidence="1">
    <location>
        <begin position="173"/>
        <end position="301"/>
    </location>
</feature>
<proteinExistence type="predicted"/>
<dbReference type="GO" id="GO:0005615">
    <property type="term" value="C:extracellular space"/>
    <property type="evidence" value="ECO:0007669"/>
    <property type="project" value="TreeGrafter"/>
</dbReference>
<dbReference type="EMBL" id="CP011125">
    <property type="protein sequence ID" value="AKF03466.1"/>
    <property type="molecule type" value="Genomic_DNA"/>
</dbReference>
<dbReference type="Gene3D" id="2.30.180.10">
    <property type="entry name" value="FAS1 domain"/>
    <property type="match status" value="3"/>
</dbReference>
<dbReference type="InterPro" id="IPR036378">
    <property type="entry name" value="FAS1_dom_sf"/>
</dbReference>
<accession>A0A0F6YG58</accession>
<dbReference type="InterPro" id="IPR050904">
    <property type="entry name" value="Adhesion/Biosynth-related"/>
</dbReference>
<feature type="domain" description="FAS1" evidence="1">
    <location>
        <begin position="302"/>
        <end position="438"/>
    </location>
</feature>
<reference evidence="2 3" key="1">
    <citation type="submission" date="2015-03" db="EMBL/GenBank/DDBJ databases">
        <title>Genome assembly of Sandaracinus amylolyticus DSM 53668.</title>
        <authorList>
            <person name="Sharma G."/>
            <person name="Subramanian S."/>
        </authorList>
    </citation>
    <scope>NUCLEOTIDE SEQUENCE [LARGE SCALE GENOMIC DNA]</scope>
    <source>
        <strain evidence="2 3">DSM 53668</strain>
    </source>
</reference>
<evidence type="ECO:0000259" key="1">
    <source>
        <dbReference type="PROSITE" id="PS50213"/>
    </source>
</evidence>
<dbReference type="InterPro" id="IPR000782">
    <property type="entry name" value="FAS1_domain"/>
</dbReference>
<dbReference type="FunFam" id="2.30.180.10:FF:000032">
    <property type="entry name" value="Fasciclin domain-containing protein, putative"/>
    <property type="match status" value="2"/>
</dbReference>
<dbReference type="PANTHER" id="PTHR10900">
    <property type="entry name" value="PERIOSTIN-RELATED"/>
    <property type="match status" value="1"/>
</dbReference>
<dbReference type="Proteomes" id="UP000034883">
    <property type="component" value="Chromosome"/>
</dbReference>
<evidence type="ECO:0000313" key="2">
    <source>
        <dbReference type="EMBL" id="AKF03466.1"/>
    </source>
</evidence>
<protein>
    <recommendedName>
        <fullName evidence="1">FAS1 domain-containing protein</fullName>
    </recommendedName>
</protein>
<keyword evidence="3" id="KW-1185">Reference proteome</keyword>
<dbReference type="SUPFAM" id="SSF82153">
    <property type="entry name" value="FAS1 domain"/>
    <property type="match status" value="3"/>
</dbReference>
<gene>
    <name evidence="2" type="ORF">DB32_000615</name>
</gene>
<dbReference type="KEGG" id="samy:DB32_000615"/>
<dbReference type="PANTHER" id="PTHR10900:SF77">
    <property type="entry name" value="FI19380P1"/>
    <property type="match status" value="1"/>
</dbReference>